<feature type="compositionally biased region" description="Acidic residues" evidence="3">
    <location>
        <begin position="396"/>
        <end position="405"/>
    </location>
</feature>
<gene>
    <name evidence="6" type="ORF">SAMN05444374_11463</name>
</gene>
<dbReference type="Gene3D" id="3.40.50.2000">
    <property type="entry name" value="Glycogen Phosphorylase B"/>
    <property type="match status" value="2"/>
</dbReference>
<dbReference type="InterPro" id="IPR028098">
    <property type="entry name" value="Glyco_trans_4-like_N"/>
</dbReference>
<dbReference type="GeneID" id="85487109"/>
<dbReference type="SUPFAM" id="SSF53756">
    <property type="entry name" value="UDP-Glycosyltransferase/glycogen phosphorylase"/>
    <property type="match status" value="1"/>
</dbReference>
<feature type="domain" description="Glycosyltransferase subfamily 4-like N-terminal" evidence="5">
    <location>
        <begin position="22"/>
        <end position="196"/>
    </location>
</feature>
<dbReference type="GO" id="GO:0016757">
    <property type="term" value="F:glycosyltransferase activity"/>
    <property type="evidence" value="ECO:0007669"/>
    <property type="project" value="UniProtKB-KW"/>
</dbReference>
<evidence type="ECO:0000256" key="1">
    <source>
        <dbReference type="ARBA" id="ARBA00022676"/>
    </source>
</evidence>
<dbReference type="AlphaFoldDB" id="A0A1I0U6W6"/>
<protein>
    <submittedName>
        <fullName evidence="6">Glycosyltransferase involved in cell wall bisynthesis</fullName>
    </submittedName>
</protein>
<name>A0A1I0U6W6_9NOCA</name>
<accession>A0A1I0U6W6</accession>
<evidence type="ECO:0000259" key="5">
    <source>
        <dbReference type="Pfam" id="PF13439"/>
    </source>
</evidence>
<dbReference type="Pfam" id="PF00534">
    <property type="entry name" value="Glycos_transf_1"/>
    <property type="match status" value="1"/>
</dbReference>
<sequence length="421" mass="44094">MRVALVSAHADPRAPLGGIDSGGQNAHVDALAAALSGRGHSVTVYTRCADPTAPSEVDTAGGYRVSYVPAGPPGPLAKEALVPHLGDFADGLASRWALERPDVVHAHYWTSAFAARIATRSGPVPTVVTFHTLAEAARRNRGDRSPDTVARGKVEKLLARTASRVVATASEDVGDLVRLGVPRRSISVIPVGVDLDTFHPAPIASGGRSPRRYRLAAAGRLVPRKGFDLTIAALAAIPDAELSIAAGANTDVASDPEARRLTDLARTHGVADRVRIGPIPRDRMPDFWRAADLAVFTPGYEPFGISAIEAMACGTPVVASAVGGLLDTVIDGVTGVLVPRRSPGAVAEAVRRLLDDDGWRTGFGMSAADRARARYSLEHIALDTERVYTDALPEPAADDGAEDTEGADRAVAPTGRLDPVR</sequence>
<dbReference type="Pfam" id="PF13439">
    <property type="entry name" value="Glyco_transf_4"/>
    <property type="match status" value="1"/>
</dbReference>
<reference evidence="6 7" key="1">
    <citation type="submission" date="2016-10" db="EMBL/GenBank/DDBJ databases">
        <authorList>
            <person name="de Groot N.N."/>
        </authorList>
    </citation>
    <scope>NUCLEOTIDE SEQUENCE [LARGE SCALE GENOMIC DNA]</scope>
    <source>
        <strain evidence="6 7">DSM 44908</strain>
    </source>
</reference>
<evidence type="ECO:0000256" key="3">
    <source>
        <dbReference type="SAM" id="MobiDB-lite"/>
    </source>
</evidence>
<dbReference type="PANTHER" id="PTHR12526">
    <property type="entry name" value="GLYCOSYLTRANSFERASE"/>
    <property type="match status" value="1"/>
</dbReference>
<dbReference type="EMBL" id="FOJN01000014">
    <property type="protein sequence ID" value="SFA59798.1"/>
    <property type="molecule type" value="Genomic_DNA"/>
</dbReference>
<evidence type="ECO:0000313" key="7">
    <source>
        <dbReference type="Proteomes" id="UP000182054"/>
    </source>
</evidence>
<dbReference type="RefSeq" id="WP_068362666.1">
    <property type="nucleotide sequence ID" value="NZ_FOJN01000014.1"/>
</dbReference>
<evidence type="ECO:0000313" key="6">
    <source>
        <dbReference type="EMBL" id="SFA59798.1"/>
    </source>
</evidence>
<dbReference type="Proteomes" id="UP000182054">
    <property type="component" value="Unassembled WGS sequence"/>
</dbReference>
<keyword evidence="1" id="KW-0328">Glycosyltransferase</keyword>
<evidence type="ECO:0000259" key="4">
    <source>
        <dbReference type="Pfam" id="PF00534"/>
    </source>
</evidence>
<proteinExistence type="predicted"/>
<dbReference type="PANTHER" id="PTHR12526:SF635">
    <property type="entry name" value="GLYCOSYL TRANSFERASE GROUP 1"/>
    <property type="match status" value="1"/>
</dbReference>
<evidence type="ECO:0000256" key="2">
    <source>
        <dbReference type="ARBA" id="ARBA00022679"/>
    </source>
</evidence>
<organism evidence="6 7">
    <name type="scientific">Rhodococcoides kroppenstedtii</name>
    <dbReference type="NCBI Taxonomy" id="293050"/>
    <lineage>
        <taxon>Bacteria</taxon>
        <taxon>Bacillati</taxon>
        <taxon>Actinomycetota</taxon>
        <taxon>Actinomycetes</taxon>
        <taxon>Mycobacteriales</taxon>
        <taxon>Nocardiaceae</taxon>
        <taxon>Rhodococcoides</taxon>
    </lineage>
</organism>
<feature type="domain" description="Glycosyl transferase family 1" evidence="4">
    <location>
        <begin position="212"/>
        <end position="360"/>
    </location>
</feature>
<dbReference type="InterPro" id="IPR001296">
    <property type="entry name" value="Glyco_trans_1"/>
</dbReference>
<dbReference type="OrthoDB" id="9810929at2"/>
<keyword evidence="2 6" id="KW-0808">Transferase</keyword>
<feature type="region of interest" description="Disordered" evidence="3">
    <location>
        <begin position="392"/>
        <end position="421"/>
    </location>
</feature>